<dbReference type="EMBL" id="JANRHA010000014">
    <property type="protein sequence ID" value="MDG3016532.1"/>
    <property type="molecule type" value="Genomic_DNA"/>
</dbReference>
<dbReference type="Proteomes" id="UP001152755">
    <property type="component" value="Unassembled WGS sequence"/>
</dbReference>
<dbReference type="RefSeq" id="WP_277829801.1">
    <property type="nucleotide sequence ID" value="NZ_JAAIVF010000001.1"/>
</dbReference>
<dbReference type="GO" id="GO:0016042">
    <property type="term" value="P:lipid catabolic process"/>
    <property type="evidence" value="ECO:0007669"/>
    <property type="project" value="InterPro"/>
</dbReference>
<dbReference type="Pfam" id="PF01674">
    <property type="entry name" value="Lipase_2"/>
    <property type="match status" value="1"/>
</dbReference>
<dbReference type="PANTHER" id="PTHR37574">
    <property type="entry name" value="LIPASE B"/>
    <property type="match status" value="1"/>
</dbReference>
<dbReference type="AlphaFoldDB" id="A0A9X4M4B0"/>
<name>A0A9X4M4B0_9ACTN</name>
<dbReference type="InterPro" id="IPR002918">
    <property type="entry name" value="Lipase_EstA/Esterase_EstB"/>
</dbReference>
<dbReference type="InterPro" id="IPR053228">
    <property type="entry name" value="Stereospecific_Lipase"/>
</dbReference>
<evidence type="ECO:0000313" key="3">
    <source>
        <dbReference type="EMBL" id="MDG3016532.1"/>
    </source>
</evidence>
<evidence type="ECO:0000256" key="2">
    <source>
        <dbReference type="SAM" id="SignalP"/>
    </source>
</evidence>
<comment type="caution">
    <text evidence="3">The sequence shown here is derived from an EMBL/GenBank/DDBJ whole genome shotgun (WGS) entry which is preliminary data.</text>
</comment>
<protein>
    <submittedName>
        <fullName evidence="3">Triacylglycerol lipase</fullName>
    </submittedName>
</protein>
<feature type="chain" id="PRO_5040750752" evidence="2">
    <location>
        <begin position="25"/>
        <end position="322"/>
    </location>
</feature>
<dbReference type="GO" id="GO:0016787">
    <property type="term" value="F:hydrolase activity"/>
    <property type="evidence" value="ECO:0007669"/>
    <property type="project" value="InterPro"/>
</dbReference>
<dbReference type="SUPFAM" id="SSF53474">
    <property type="entry name" value="alpha/beta-Hydrolases"/>
    <property type="match status" value="1"/>
</dbReference>
<gene>
    <name evidence="3" type="ORF">NVS88_18410</name>
</gene>
<keyword evidence="2" id="KW-0732">Signal</keyword>
<keyword evidence="4" id="KW-1185">Reference proteome</keyword>
<sequence length="322" mass="33972">MFRSAALAAVLAGALLAGPTAAQAAPSSSQSPVATPAQLPVPFDLGAGLRAMAFPETPPPGANDPNCRPSPQHPNPVVLVNPTFATQASAWQAGAPFLRNLGYCVYTFNFGNPTWISEIPIQGVGDIRQSAQVLSATVDRVLATTGATKVDLVGHSQGGGVLPGYYLNVLGGAAKVDRFVGVSPSNHGTTASELAYVRSLVPPVGRAFYDALGALAPALTQQAIDSDLMRQTYARGDTRPGVHYTTIVTKYDEVVTPYDQQFLNGPDVTNILLQDGCPSDRSEHLSTLYSERVWLFVANALDPAHATAVPCFEVDPFFPNVR</sequence>
<organism evidence="3 4">
    <name type="scientific">Speluncibacter jeojiensis</name>
    <dbReference type="NCBI Taxonomy" id="2710754"/>
    <lineage>
        <taxon>Bacteria</taxon>
        <taxon>Bacillati</taxon>
        <taxon>Actinomycetota</taxon>
        <taxon>Actinomycetes</taxon>
        <taxon>Mycobacteriales</taxon>
        <taxon>Speluncibacteraceae</taxon>
        <taxon>Speluncibacter</taxon>
    </lineage>
</organism>
<dbReference type="InterPro" id="IPR029058">
    <property type="entry name" value="AB_hydrolase_fold"/>
</dbReference>
<accession>A0A9X4M4B0</accession>
<dbReference type="PANTHER" id="PTHR37574:SF1">
    <property type="entry name" value="LIPASE B"/>
    <property type="match status" value="1"/>
</dbReference>
<evidence type="ECO:0000256" key="1">
    <source>
        <dbReference type="SAM" id="MobiDB-lite"/>
    </source>
</evidence>
<feature type="signal peptide" evidence="2">
    <location>
        <begin position="1"/>
        <end position="24"/>
    </location>
</feature>
<proteinExistence type="predicted"/>
<feature type="region of interest" description="Disordered" evidence="1">
    <location>
        <begin position="52"/>
        <end position="75"/>
    </location>
</feature>
<evidence type="ECO:0000313" key="4">
    <source>
        <dbReference type="Proteomes" id="UP001152755"/>
    </source>
</evidence>
<dbReference type="Gene3D" id="3.40.50.1820">
    <property type="entry name" value="alpha/beta hydrolase"/>
    <property type="match status" value="1"/>
</dbReference>
<reference evidence="3" key="1">
    <citation type="submission" date="2022-08" db="EMBL/GenBank/DDBJ databases">
        <title>Genome analysis of Corynebacteriales strain.</title>
        <authorList>
            <person name="Lee S.D."/>
        </authorList>
    </citation>
    <scope>NUCLEOTIDE SEQUENCE</scope>
    <source>
        <strain evidence="3">D3-21</strain>
    </source>
</reference>